<dbReference type="Pfam" id="PF25601">
    <property type="entry name" value="AAA_lid_14"/>
    <property type="match status" value="1"/>
</dbReference>
<dbReference type="Pfam" id="PF02954">
    <property type="entry name" value="HTH_8"/>
    <property type="match status" value="1"/>
</dbReference>
<name>A0A538SDR1_UNCEI</name>
<dbReference type="SUPFAM" id="SSF46689">
    <property type="entry name" value="Homeodomain-like"/>
    <property type="match status" value="1"/>
</dbReference>
<keyword evidence="5" id="KW-0010">Activator</keyword>
<feature type="domain" description="Response regulatory" evidence="9">
    <location>
        <begin position="55"/>
        <end position="169"/>
    </location>
</feature>
<dbReference type="PROSITE" id="PS00675">
    <property type="entry name" value="SIGMA54_INTERACT_1"/>
    <property type="match status" value="1"/>
</dbReference>
<feature type="domain" description="Sigma-54 factor interaction" evidence="8">
    <location>
        <begin position="193"/>
        <end position="422"/>
    </location>
</feature>
<dbReference type="GO" id="GO:0005524">
    <property type="term" value="F:ATP binding"/>
    <property type="evidence" value="ECO:0007669"/>
    <property type="project" value="UniProtKB-KW"/>
</dbReference>
<dbReference type="GO" id="GO:0006355">
    <property type="term" value="P:regulation of DNA-templated transcription"/>
    <property type="evidence" value="ECO:0007669"/>
    <property type="project" value="InterPro"/>
</dbReference>
<dbReference type="Gene3D" id="1.10.8.60">
    <property type="match status" value="1"/>
</dbReference>
<keyword evidence="4" id="KW-0238">DNA-binding</keyword>
<evidence type="ECO:0000256" key="4">
    <source>
        <dbReference type="ARBA" id="ARBA00023125"/>
    </source>
</evidence>
<dbReference type="Proteomes" id="UP000320184">
    <property type="component" value="Unassembled WGS sequence"/>
</dbReference>
<proteinExistence type="predicted"/>
<dbReference type="AlphaFoldDB" id="A0A538SDR1"/>
<dbReference type="PROSITE" id="PS50045">
    <property type="entry name" value="SIGMA54_INTERACT_4"/>
    <property type="match status" value="1"/>
</dbReference>
<dbReference type="PRINTS" id="PR01590">
    <property type="entry name" value="HTHFIS"/>
</dbReference>
<accession>A0A538SDR1</accession>
<dbReference type="SUPFAM" id="SSF52540">
    <property type="entry name" value="P-loop containing nucleoside triphosphate hydrolases"/>
    <property type="match status" value="1"/>
</dbReference>
<keyword evidence="3" id="KW-0805">Transcription regulation</keyword>
<protein>
    <submittedName>
        <fullName evidence="10">Sigma-54-dependent Fis family transcriptional regulator</fullName>
    </submittedName>
</protein>
<dbReference type="CDD" id="cd00156">
    <property type="entry name" value="REC"/>
    <property type="match status" value="1"/>
</dbReference>
<comment type="caution">
    <text evidence="10">The sequence shown here is derived from an EMBL/GenBank/DDBJ whole genome shotgun (WGS) entry which is preliminary data.</text>
</comment>
<dbReference type="PROSITE" id="PS50110">
    <property type="entry name" value="RESPONSE_REGULATORY"/>
    <property type="match status" value="1"/>
</dbReference>
<evidence type="ECO:0000313" key="11">
    <source>
        <dbReference type="Proteomes" id="UP000320184"/>
    </source>
</evidence>
<dbReference type="InterPro" id="IPR025662">
    <property type="entry name" value="Sigma_54_int_dom_ATP-bd_1"/>
</dbReference>
<evidence type="ECO:0000313" key="10">
    <source>
        <dbReference type="EMBL" id="TMQ49480.1"/>
    </source>
</evidence>
<dbReference type="InterPro" id="IPR058031">
    <property type="entry name" value="AAA_lid_NorR"/>
</dbReference>
<gene>
    <name evidence="10" type="ORF">E6K73_09905</name>
</gene>
<keyword evidence="6" id="KW-0804">Transcription</keyword>
<evidence type="ECO:0000256" key="2">
    <source>
        <dbReference type="ARBA" id="ARBA00022840"/>
    </source>
</evidence>
<dbReference type="InterPro" id="IPR027417">
    <property type="entry name" value="P-loop_NTPase"/>
</dbReference>
<evidence type="ECO:0000256" key="6">
    <source>
        <dbReference type="ARBA" id="ARBA00023163"/>
    </source>
</evidence>
<dbReference type="Gene3D" id="3.40.50.300">
    <property type="entry name" value="P-loop containing nucleotide triphosphate hydrolases"/>
    <property type="match status" value="1"/>
</dbReference>
<dbReference type="GO" id="GO:0043565">
    <property type="term" value="F:sequence-specific DNA binding"/>
    <property type="evidence" value="ECO:0007669"/>
    <property type="project" value="InterPro"/>
</dbReference>
<evidence type="ECO:0000256" key="1">
    <source>
        <dbReference type="ARBA" id="ARBA00022741"/>
    </source>
</evidence>
<dbReference type="Gene3D" id="3.40.50.2300">
    <property type="match status" value="1"/>
</dbReference>
<dbReference type="FunFam" id="3.40.50.300:FF:000006">
    <property type="entry name" value="DNA-binding transcriptional regulator NtrC"/>
    <property type="match status" value="1"/>
</dbReference>
<dbReference type="EMBL" id="VBOT01000122">
    <property type="protein sequence ID" value="TMQ49480.1"/>
    <property type="molecule type" value="Genomic_DNA"/>
</dbReference>
<evidence type="ECO:0000256" key="7">
    <source>
        <dbReference type="PROSITE-ProRule" id="PRU00169"/>
    </source>
</evidence>
<feature type="modified residue" description="4-aspartylphosphate" evidence="7">
    <location>
        <position position="104"/>
    </location>
</feature>
<organism evidence="10 11">
    <name type="scientific">Eiseniibacteriota bacterium</name>
    <dbReference type="NCBI Taxonomy" id="2212470"/>
    <lineage>
        <taxon>Bacteria</taxon>
        <taxon>Candidatus Eiseniibacteriota</taxon>
    </lineage>
</organism>
<dbReference type="SUPFAM" id="SSF52172">
    <property type="entry name" value="CheY-like"/>
    <property type="match status" value="1"/>
</dbReference>
<dbReference type="InterPro" id="IPR003593">
    <property type="entry name" value="AAA+_ATPase"/>
</dbReference>
<evidence type="ECO:0000259" key="9">
    <source>
        <dbReference type="PROSITE" id="PS50110"/>
    </source>
</evidence>
<dbReference type="CDD" id="cd00009">
    <property type="entry name" value="AAA"/>
    <property type="match status" value="1"/>
</dbReference>
<reference evidence="10 11" key="1">
    <citation type="journal article" date="2019" name="Nat. Microbiol.">
        <title>Mediterranean grassland soil C-N compound turnover is dependent on rainfall and depth, and is mediated by genomically divergent microorganisms.</title>
        <authorList>
            <person name="Diamond S."/>
            <person name="Andeer P.F."/>
            <person name="Li Z."/>
            <person name="Crits-Christoph A."/>
            <person name="Burstein D."/>
            <person name="Anantharaman K."/>
            <person name="Lane K.R."/>
            <person name="Thomas B.C."/>
            <person name="Pan C."/>
            <person name="Northen T.R."/>
            <person name="Banfield J.F."/>
        </authorList>
    </citation>
    <scope>NUCLEOTIDE SEQUENCE [LARGE SCALE GENOMIC DNA]</scope>
    <source>
        <strain evidence="10">WS_3</strain>
    </source>
</reference>
<dbReference type="SMART" id="SM00448">
    <property type="entry name" value="REC"/>
    <property type="match status" value="1"/>
</dbReference>
<dbReference type="InterPro" id="IPR011006">
    <property type="entry name" value="CheY-like_superfamily"/>
</dbReference>
<evidence type="ECO:0000256" key="3">
    <source>
        <dbReference type="ARBA" id="ARBA00023015"/>
    </source>
</evidence>
<dbReference type="Pfam" id="PF00072">
    <property type="entry name" value="Response_reg"/>
    <property type="match status" value="1"/>
</dbReference>
<dbReference type="PANTHER" id="PTHR32071">
    <property type="entry name" value="TRANSCRIPTIONAL REGULATORY PROTEIN"/>
    <property type="match status" value="1"/>
</dbReference>
<evidence type="ECO:0000256" key="5">
    <source>
        <dbReference type="ARBA" id="ARBA00023159"/>
    </source>
</evidence>
<keyword evidence="1" id="KW-0547">Nucleotide-binding</keyword>
<keyword evidence="7" id="KW-0597">Phosphoprotein</keyword>
<dbReference type="FunFam" id="1.10.8.60:FF:000014">
    <property type="entry name" value="DNA-binding transcriptional regulator NtrC"/>
    <property type="match status" value="1"/>
</dbReference>
<dbReference type="SMART" id="SM00382">
    <property type="entry name" value="AAA"/>
    <property type="match status" value="1"/>
</dbReference>
<dbReference type="InterPro" id="IPR009057">
    <property type="entry name" value="Homeodomain-like_sf"/>
</dbReference>
<dbReference type="Pfam" id="PF00158">
    <property type="entry name" value="Sigma54_activat"/>
    <property type="match status" value="1"/>
</dbReference>
<dbReference type="InterPro" id="IPR025944">
    <property type="entry name" value="Sigma_54_int_dom_CS"/>
</dbReference>
<dbReference type="InterPro" id="IPR001789">
    <property type="entry name" value="Sig_transdc_resp-reg_receiver"/>
</dbReference>
<dbReference type="GO" id="GO:0000160">
    <property type="term" value="P:phosphorelay signal transduction system"/>
    <property type="evidence" value="ECO:0007669"/>
    <property type="project" value="InterPro"/>
</dbReference>
<dbReference type="InterPro" id="IPR002078">
    <property type="entry name" value="Sigma_54_int"/>
</dbReference>
<dbReference type="InterPro" id="IPR002197">
    <property type="entry name" value="HTH_Fis"/>
</dbReference>
<sequence>MFRARIGRLRRAISPETPGRVRGFAPLSARAARCYSLRCRKVGILNPSGTTSRSRILVVDDEPQTARIIERMAEHFGHEVMVASSVESAIQRFSEAPFDVVLTDLNLGRQNGFDLLRHVLDKAPEVPVVVITGYASIDSAMEAIRAGAYDYLPKPPTLEVMGTVLSRAVEKKRQTEAREPQHEAGITQGFENIAGRSARMLEVYKTVARVALGRSSVMIQGESGTGKELVARALHRLSPRAERRFVPVNVSAIPEGLLESELFGHVKGAFTGATTTRRGLFQEAHRGTLFLDEIGDLSPALQSKLLRVIQEQRVKPVGSDDEIEVEVRVVAATHHDLEELVRTGLFREDLYYRLNVVSIYLPPLRERPEDIPLLTNHFLRKFGREAGQPAARFSPDALKLLLDYSWPGNVRELGNVVERATLLSAHGLITTEALPSQLLGKQAPAPVVPGALVTLEEMVDRYVRQVLEHTSGNRTRTAQILGISRRTLHRMAARRRQNGTDRRDS</sequence>
<dbReference type="Gene3D" id="1.10.10.60">
    <property type="entry name" value="Homeodomain-like"/>
    <property type="match status" value="1"/>
</dbReference>
<keyword evidence="2" id="KW-0067">ATP-binding</keyword>
<evidence type="ECO:0000259" key="8">
    <source>
        <dbReference type="PROSITE" id="PS50045"/>
    </source>
</evidence>
<dbReference type="PROSITE" id="PS00688">
    <property type="entry name" value="SIGMA54_INTERACT_3"/>
    <property type="match status" value="1"/>
</dbReference>